<protein>
    <submittedName>
        <fullName evidence="2">Alpha/beta hydrolase, putative</fullName>
    </submittedName>
</protein>
<dbReference type="PANTHER" id="PTHR12277:SF197">
    <property type="entry name" value="CHROMOSOME UNDETERMINED SCAFFOLD_38, WHOLE GENOME SHOTGUN SEQUENCE"/>
    <property type="match status" value="1"/>
</dbReference>
<dbReference type="RefSeq" id="XP_021338600.1">
    <property type="nucleotide sequence ID" value="XM_021482035.1"/>
</dbReference>
<sequence length="427" mass="47762">MGNGPSLGNSLLFPVPKSSYDETLDQLIWIPEDFGFNKRRWEHKSFPALWIKSAKPTKCIIIYFHANSCDIGHIQPELQVISDYLNASICAVEFPGYGIPPDSIYPKEYPNGDDINRRGISAFNLFVYLGVPASSIVFFGRSIGTGPACRIAGDLGKKGVKIGGVVLHAPYMSVHKIVQDYSPLGTWIIDNYWDNEASILDMAPNTPLLIIHGLDDEIINVIHGKTLFDKYESKFKMGYFPSESYHNEFYIIDDIAMPFLDFLRTKSNVNDNQPFDIDVPKVYMNKPSRFNKRAEPVRSTSRDVHICNLRSTSLPSFGETDILKSNSKNNSGRAESARMTNSRTESSRACKAQTSGPCGIFRRTVNPLSQKKGSKSTSPTVDEKPLSNYLDQLTQRGAISREFVNEVVDHVHETVDTLVDTAADDMK</sequence>
<feature type="compositionally biased region" description="Polar residues" evidence="1">
    <location>
        <begin position="366"/>
        <end position="380"/>
    </location>
</feature>
<dbReference type="OrthoDB" id="10249433at2759"/>
<dbReference type="EMBL" id="LN871598">
    <property type="protein sequence ID" value="SJK86443.1"/>
    <property type="molecule type" value="Genomic_DNA"/>
</dbReference>
<dbReference type="GO" id="GO:0016787">
    <property type="term" value="F:hydrolase activity"/>
    <property type="evidence" value="ECO:0007669"/>
    <property type="project" value="UniProtKB-KW"/>
</dbReference>
<feature type="region of interest" description="Disordered" evidence="1">
    <location>
        <begin position="318"/>
        <end position="387"/>
    </location>
</feature>
<dbReference type="Gene3D" id="3.40.50.1820">
    <property type="entry name" value="alpha/beta hydrolase"/>
    <property type="match status" value="1"/>
</dbReference>
<gene>
    <name evidence="2" type="ORF">BMR1_03g02286</name>
</gene>
<accession>A0A1R4ABP9</accession>
<dbReference type="PANTHER" id="PTHR12277">
    <property type="entry name" value="ALPHA/BETA HYDROLASE DOMAIN-CONTAINING PROTEIN"/>
    <property type="match status" value="1"/>
</dbReference>
<dbReference type="GeneID" id="24425100"/>
<evidence type="ECO:0000313" key="3">
    <source>
        <dbReference type="Proteomes" id="UP000002899"/>
    </source>
</evidence>
<keyword evidence="2" id="KW-0378">Hydrolase</keyword>
<proteinExistence type="predicted"/>
<dbReference type="SUPFAM" id="SSF53474">
    <property type="entry name" value="alpha/beta-Hydrolases"/>
    <property type="match status" value="1"/>
</dbReference>
<dbReference type="KEGG" id="bmic:BMR1_03g02286"/>
<dbReference type="InterPro" id="IPR029058">
    <property type="entry name" value="AB_hydrolase_fold"/>
</dbReference>
<feature type="compositionally biased region" description="Polar residues" evidence="1">
    <location>
        <begin position="323"/>
        <end position="344"/>
    </location>
</feature>
<evidence type="ECO:0000256" key="1">
    <source>
        <dbReference type="SAM" id="MobiDB-lite"/>
    </source>
</evidence>
<dbReference type="Proteomes" id="UP000002899">
    <property type="component" value="Chromosome III"/>
</dbReference>
<reference evidence="2 3" key="1">
    <citation type="journal article" date="2012" name="Nucleic Acids Res.">
        <title>Sequencing of the smallest Apicomplexan genome from the human pathogen Babesia microti.</title>
        <authorList>
            <person name="Cornillot E."/>
            <person name="Hadj-Kaddour K."/>
            <person name="Dassouli A."/>
            <person name="Noel B."/>
            <person name="Ranwez V."/>
            <person name="Vacherie B."/>
            <person name="Augagneur Y."/>
            <person name="Bres V."/>
            <person name="Duclos A."/>
            <person name="Randazzo S."/>
            <person name="Carcy B."/>
            <person name="Debierre-Grockiego F."/>
            <person name="Delbecq S."/>
            <person name="Moubri-Menage K."/>
            <person name="Shams-Eldin H."/>
            <person name="Usmani-Brown S."/>
            <person name="Bringaud F."/>
            <person name="Wincker P."/>
            <person name="Vivares C.P."/>
            <person name="Schwarz R.T."/>
            <person name="Schetters T.P."/>
            <person name="Krause P.J."/>
            <person name="Gorenflot A."/>
            <person name="Berry V."/>
            <person name="Barbe V."/>
            <person name="Ben Mamoun C."/>
        </authorList>
    </citation>
    <scope>NUCLEOTIDE SEQUENCE [LARGE SCALE GENOMIC DNA]</scope>
    <source>
        <strain evidence="2 3">RI</strain>
    </source>
</reference>
<evidence type="ECO:0000313" key="2">
    <source>
        <dbReference type="EMBL" id="SJK86443.1"/>
    </source>
</evidence>
<keyword evidence="3" id="KW-1185">Reference proteome</keyword>
<organism evidence="2 3">
    <name type="scientific">Babesia microti (strain RI)</name>
    <dbReference type="NCBI Taxonomy" id="1133968"/>
    <lineage>
        <taxon>Eukaryota</taxon>
        <taxon>Sar</taxon>
        <taxon>Alveolata</taxon>
        <taxon>Apicomplexa</taxon>
        <taxon>Aconoidasida</taxon>
        <taxon>Piroplasmida</taxon>
        <taxon>Babesiidae</taxon>
        <taxon>Babesia</taxon>
    </lineage>
</organism>
<dbReference type="VEuPathDB" id="PiroplasmaDB:BMR1_03g02286"/>
<reference evidence="2 3" key="2">
    <citation type="journal article" date="2013" name="PLoS ONE">
        <title>Whole genome mapping and re-organization of the nuclear and mitochondrial genomes of Babesia microti isolates.</title>
        <authorList>
            <person name="Cornillot E."/>
            <person name="Dassouli A."/>
            <person name="Garg A."/>
            <person name="Pachikara N."/>
            <person name="Randazzo S."/>
            <person name="Depoix D."/>
            <person name="Carcy B."/>
            <person name="Delbecq S."/>
            <person name="Frutos R."/>
            <person name="Silva J.C."/>
            <person name="Sutton R."/>
            <person name="Krause P.J."/>
            <person name="Mamoun C.B."/>
        </authorList>
    </citation>
    <scope>NUCLEOTIDE SEQUENCE [LARGE SCALE GENOMIC DNA]</scope>
    <source>
        <strain evidence="2 3">RI</strain>
    </source>
</reference>
<reference evidence="2 3" key="3">
    <citation type="journal article" date="2016" name="Sci. Rep.">
        <title>Genome-wide diversity and gene expression profiling of Babesia microti isolates identify polymorphic genes that mediate host-pathogen interactions.</title>
        <authorList>
            <person name="Silva J.C."/>
            <person name="Cornillot E."/>
            <person name="McCracken C."/>
            <person name="Usmani-Brown S."/>
            <person name="Dwivedi A."/>
            <person name="Ifeonu O.O."/>
            <person name="Crabtree J."/>
            <person name="Gotia H.T."/>
            <person name="Virji A.Z."/>
            <person name="Reynes C."/>
            <person name="Colinge J."/>
            <person name="Kumar V."/>
            <person name="Lawres L."/>
            <person name="Pazzi J.E."/>
            <person name="Pablo J.V."/>
            <person name="Hung C."/>
            <person name="Brancato J."/>
            <person name="Kumari P."/>
            <person name="Orvis J."/>
            <person name="Tretina K."/>
            <person name="Chibucos M."/>
            <person name="Ott S."/>
            <person name="Sadzewicz L."/>
            <person name="Sengamalay N."/>
            <person name="Shetty A.C."/>
            <person name="Su Q."/>
            <person name="Tallon L."/>
            <person name="Fraser C.M."/>
            <person name="Frutos R."/>
            <person name="Molina D.M."/>
            <person name="Krause P.J."/>
            <person name="Ben Mamoun C."/>
        </authorList>
    </citation>
    <scope>NUCLEOTIDE SEQUENCE [LARGE SCALE GENOMIC DNA]</scope>
    <source>
        <strain evidence="2 3">RI</strain>
    </source>
</reference>
<name>A0A1R4ABP9_BABMR</name>
<dbReference type="AlphaFoldDB" id="A0A1R4ABP9"/>